<keyword evidence="3" id="KW-0805">Transcription regulation</keyword>
<name>A0A261Y7P1_9FUNG</name>
<feature type="coiled-coil region" evidence="7">
    <location>
        <begin position="55"/>
        <end position="103"/>
    </location>
</feature>
<evidence type="ECO:0000256" key="5">
    <source>
        <dbReference type="ARBA" id="ARBA00023163"/>
    </source>
</evidence>
<evidence type="ECO:0000256" key="3">
    <source>
        <dbReference type="ARBA" id="ARBA00023015"/>
    </source>
</evidence>
<dbReference type="GO" id="GO:0005634">
    <property type="term" value="C:nucleus"/>
    <property type="evidence" value="ECO:0007669"/>
    <property type="project" value="UniProtKB-SubCell"/>
</dbReference>
<evidence type="ECO:0000256" key="8">
    <source>
        <dbReference type="SAM" id="MobiDB-lite"/>
    </source>
</evidence>
<feature type="compositionally biased region" description="Acidic residues" evidence="8">
    <location>
        <begin position="145"/>
        <end position="157"/>
    </location>
</feature>
<comment type="caution">
    <text evidence="9">The sequence shown here is derived from an EMBL/GenBank/DDBJ whole genome shotgun (WGS) entry which is preliminary data.</text>
</comment>
<keyword evidence="10" id="KW-1185">Reference proteome</keyword>
<dbReference type="Pfam" id="PF11594">
    <property type="entry name" value="Med28"/>
    <property type="match status" value="1"/>
</dbReference>
<dbReference type="EMBL" id="MVBO01000002">
    <property type="protein sequence ID" value="OZJ06635.1"/>
    <property type="molecule type" value="Genomic_DNA"/>
</dbReference>
<evidence type="ECO:0000256" key="1">
    <source>
        <dbReference type="ARBA" id="ARBA00004123"/>
    </source>
</evidence>
<feature type="region of interest" description="Disordered" evidence="8">
    <location>
        <begin position="134"/>
        <end position="157"/>
    </location>
</feature>
<proteinExistence type="inferred from homology"/>
<evidence type="ECO:0000313" key="9">
    <source>
        <dbReference type="EMBL" id="OZJ06635.1"/>
    </source>
</evidence>
<dbReference type="InterPro" id="IPR021640">
    <property type="entry name" value="Mediator_Med28"/>
</dbReference>
<comment type="subcellular location">
    <subcellularLocation>
        <location evidence="1">Nucleus</location>
    </subcellularLocation>
</comment>
<evidence type="ECO:0000256" key="6">
    <source>
        <dbReference type="ARBA" id="ARBA00023242"/>
    </source>
</evidence>
<sequence length="157" mass="18085">MEAIERMDHAWTLALSQLLADRESAALDVTSIREHMQTFWSSAKQLQVTLDRIRLRELGKENVACQQEIEALKAKIARQNEVINKYKTLFGQWETRIAELEARSWDIAADRDGPEVHFSPKVEIKDEQRLAQETVVASEDTKEDMMDEDGDVELENV</sequence>
<reference evidence="9 10" key="1">
    <citation type="journal article" date="2017" name="Mycologia">
        <title>Bifiguratus adelaidae, gen. et sp. nov., a new member of Mucoromycotina in endophytic and soil-dwelling habitats.</title>
        <authorList>
            <person name="Torres-Cruz T.J."/>
            <person name="Billingsley Tobias T.L."/>
            <person name="Almatruk M."/>
            <person name="Hesse C."/>
            <person name="Kuske C.R."/>
            <person name="Desiro A."/>
            <person name="Benucci G.M."/>
            <person name="Bonito G."/>
            <person name="Stajich J.E."/>
            <person name="Dunlap C."/>
            <person name="Arnold A.E."/>
            <person name="Porras-Alfaro A."/>
        </authorList>
    </citation>
    <scope>NUCLEOTIDE SEQUENCE [LARGE SCALE GENOMIC DNA]</scope>
    <source>
        <strain evidence="9 10">AZ0501</strain>
    </source>
</reference>
<evidence type="ECO:0000313" key="10">
    <source>
        <dbReference type="Proteomes" id="UP000242875"/>
    </source>
</evidence>
<dbReference type="AlphaFoldDB" id="A0A261Y7P1"/>
<gene>
    <name evidence="9" type="ORF">BZG36_00299</name>
</gene>
<evidence type="ECO:0000256" key="4">
    <source>
        <dbReference type="ARBA" id="ARBA00023054"/>
    </source>
</evidence>
<dbReference type="Proteomes" id="UP000242875">
    <property type="component" value="Unassembled WGS sequence"/>
</dbReference>
<protein>
    <submittedName>
        <fullName evidence="9">Uncharacterized protein</fullName>
    </submittedName>
</protein>
<keyword evidence="5" id="KW-0804">Transcription</keyword>
<keyword evidence="4 7" id="KW-0175">Coiled coil</keyword>
<keyword evidence="6" id="KW-0539">Nucleus</keyword>
<evidence type="ECO:0000256" key="7">
    <source>
        <dbReference type="SAM" id="Coils"/>
    </source>
</evidence>
<accession>A0A261Y7P1</accession>
<comment type="similarity">
    <text evidence="2">Belongs to the Mediator complex subunit 28 family.</text>
</comment>
<evidence type="ECO:0000256" key="2">
    <source>
        <dbReference type="ARBA" id="ARBA00005571"/>
    </source>
</evidence>
<organism evidence="9 10">
    <name type="scientific">Bifiguratus adelaidae</name>
    <dbReference type="NCBI Taxonomy" id="1938954"/>
    <lineage>
        <taxon>Eukaryota</taxon>
        <taxon>Fungi</taxon>
        <taxon>Fungi incertae sedis</taxon>
        <taxon>Mucoromycota</taxon>
        <taxon>Mucoromycotina</taxon>
        <taxon>Endogonomycetes</taxon>
        <taxon>Endogonales</taxon>
        <taxon>Endogonales incertae sedis</taxon>
        <taxon>Bifiguratus</taxon>
    </lineage>
</organism>